<proteinExistence type="predicted"/>
<dbReference type="EMBL" id="LAZR01007292">
    <property type="protein sequence ID" value="KKM86192.1"/>
    <property type="molecule type" value="Genomic_DNA"/>
</dbReference>
<feature type="non-terminal residue" evidence="1">
    <location>
        <position position="1"/>
    </location>
</feature>
<comment type="caution">
    <text evidence="1">The sequence shown here is derived from an EMBL/GenBank/DDBJ whole genome shotgun (WGS) entry which is preliminary data.</text>
</comment>
<evidence type="ECO:0000313" key="1">
    <source>
        <dbReference type="EMBL" id="KKM86192.1"/>
    </source>
</evidence>
<organism evidence="1">
    <name type="scientific">marine sediment metagenome</name>
    <dbReference type="NCBI Taxonomy" id="412755"/>
    <lineage>
        <taxon>unclassified sequences</taxon>
        <taxon>metagenomes</taxon>
        <taxon>ecological metagenomes</taxon>
    </lineage>
</organism>
<reference evidence="1" key="1">
    <citation type="journal article" date="2015" name="Nature">
        <title>Complex archaea that bridge the gap between prokaryotes and eukaryotes.</title>
        <authorList>
            <person name="Spang A."/>
            <person name="Saw J.H."/>
            <person name="Jorgensen S.L."/>
            <person name="Zaremba-Niedzwiedzka K."/>
            <person name="Martijn J."/>
            <person name="Lind A.E."/>
            <person name="van Eijk R."/>
            <person name="Schleper C."/>
            <person name="Guy L."/>
            <person name="Ettema T.J."/>
        </authorList>
    </citation>
    <scope>NUCLEOTIDE SEQUENCE</scope>
</reference>
<protein>
    <submittedName>
        <fullName evidence="1">Uncharacterized protein</fullName>
    </submittedName>
</protein>
<accession>A0A0F9NY38</accession>
<dbReference type="AlphaFoldDB" id="A0A0F9NY38"/>
<name>A0A0F9NY38_9ZZZZ</name>
<sequence length="111" mass="12454">ARLGRARQGKGNTPAAIVKSHCGTTARPGWVRRGAAWRGAARQGNTRQGQYPRSDCERSLRDHRTAWQGVAWQGQAWLGKARQGIFQEIHGREARLKYWVGSVFLNDTDVK</sequence>
<gene>
    <name evidence="1" type="ORF">LCGC14_1281330</name>
</gene>